<protein>
    <submittedName>
        <fullName evidence="2">Rhodanese-like domain-containing protein</fullName>
    </submittedName>
</protein>
<dbReference type="PROSITE" id="PS50206">
    <property type="entry name" value="RHODANESE_3"/>
    <property type="match status" value="1"/>
</dbReference>
<dbReference type="SUPFAM" id="SSF52821">
    <property type="entry name" value="Rhodanese/Cell cycle control phosphatase"/>
    <property type="match status" value="1"/>
</dbReference>
<dbReference type="SMART" id="SM00450">
    <property type="entry name" value="RHOD"/>
    <property type="match status" value="1"/>
</dbReference>
<dbReference type="CDD" id="cd00158">
    <property type="entry name" value="RHOD"/>
    <property type="match status" value="1"/>
</dbReference>
<organism evidence="2 3">
    <name type="scientific">Salinimonas iocasae</name>
    <dbReference type="NCBI Taxonomy" id="2572577"/>
    <lineage>
        <taxon>Bacteria</taxon>
        <taxon>Pseudomonadati</taxon>
        <taxon>Pseudomonadota</taxon>
        <taxon>Gammaproteobacteria</taxon>
        <taxon>Alteromonadales</taxon>
        <taxon>Alteromonadaceae</taxon>
        <taxon>Alteromonas/Salinimonas group</taxon>
        <taxon>Salinimonas</taxon>
    </lineage>
</organism>
<dbReference type="PANTHER" id="PTHR43031:SF1">
    <property type="entry name" value="PYRIDINE NUCLEOTIDE-DISULPHIDE OXIDOREDUCTASE"/>
    <property type="match status" value="1"/>
</dbReference>
<gene>
    <name evidence="2" type="ORF">FBQ74_10230</name>
</gene>
<dbReference type="EMBL" id="CP039852">
    <property type="protein sequence ID" value="QCZ93840.1"/>
    <property type="molecule type" value="Genomic_DNA"/>
</dbReference>
<dbReference type="Proteomes" id="UP000304912">
    <property type="component" value="Chromosome"/>
</dbReference>
<dbReference type="OrthoDB" id="9791096at2"/>
<dbReference type="RefSeq" id="WP_139756583.1">
    <property type="nucleotide sequence ID" value="NZ_CP039852.1"/>
</dbReference>
<reference evidence="2 3" key="1">
    <citation type="submission" date="2019-04" db="EMBL/GenBank/DDBJ databases">
        <title>Salinimonas iocasae sp. nov., a halophilic bacterium isolated from the outer tube casing of tubeworms in Okinawa Trough.</title>
        <authorList>
            <person name="Zhang H."/>
            <person name="Wang H."/>
            <person name="Li C."/>
        </authorList>
    </citation>
    <scope>NUCLEOTIDE SEQUENCE [LARGE SCALE GENOMIC DNA]</scope>
    <source>
        <strain evidence="2 3">KX18D6</strain>
    </source>
</reference>
<dbReference type="PANTHER" id="PTHR43031">
    <property type="entry name" value="FAD-DEPENDENT OXIDOREDUCTASE"/>
    <property type="match status" value="1"/>
</dbReference>
<evidence type="ECO:0000313" key="2">
    <source>
        <dbReference type="EMBL" id="QCZ93840.1"/>
    </source>
</evidence>
<dbReference type="KEGG" id="salk:FBQ74_10230"/>
<proteinExistence type="predicted"/>
<dbReference type="InterPro" id="IPR036873">
    <property type="entry name" value="Rhodanese-like_dom_sf"/>
</dbReference>
<feature type="domain" description="Rhodanese" evidence="1">
    <location>
        <begin position="27"/>
        <end position="122"/>
    </location>
</feature>
<name>A0A5B7YER6_9ALTE</name>
<keyword evidence="3" id="KW-1185">Reference proteome</keyword>
<sequence>MKSFQQYVSDIVKDVKEVDVTALSQALHSPCLVIDIREPGEWEQGVIPSAVCCPRGILESKIVGLLDNCSERKMAMPVFLYCRSGARSVLAAQSLQNMGVNRCYSVKGGYQAWQEAGLPVAELKDVTIC</sequence>
<evidence type="ECO:0000313" key="3">
    <source>
        <dbReference type="Proteomes" id="UP000304912"/>
    </source>
</evidence>
<dbReference type="AlphaFoldDB" id="A0A5B7YER6"/>
<dbReference type="InterPro" id="IPR050229">
    <property type="entry name" value="GlpE_sulfurtransferase"/>
</dbReference>
<dbReference type="InterPro" id="IPR001763">
    <property type="entry name" value="Rhodanese-like_dom"/>
</dbReference>
<evidence type="ECO:0000259" key="1">
    <source>
        <dbReference type="PROSITE" id="PS50206"/>
    </source>
</evidence>
<dbReference type="Pfam" id="PF00581">
    <property type="entry name" value="Rhodanese"/>
    <property type="match status" value="1"/>
</dbReference>
<accession>A0A5B7YER6</accession>
<dbReference type="Gene3D" id="3.40.250.10">
    <property type="entry name" value="Rhodanese-like domain"/>
    <property type="match status" value="1"/>
</dbReference>